<reference evidence="1 2" key="1">
    <citation type="submission" date="2022-06" db="EMBL/GenBank/DDBJ databases">
        <title>Whole-genome of Asaia lannensis strain LMG 27011T.</title>
        <authorList>
            <person name="Sombolestani A."/>
        </authorList>
    </citation>
    <scope>NUCLEOTIDE SEQUENCE [LARGE SCALE GENOMIC DNA]</scope>
    <source>
        <strain evidence="1 2">NBRC 102526</strain>
    </source>
</reference>
<dbReference type="EMBL" id="JAMXQU010000008">
    <property type="protein sequence ID" value="MCO6160560.1"/>
    <property type="molecule type" value="Genomic_DNA"/>
</dbReference>
<organism evidence="1 2">
    <name type="scientific">Asaia lannensis NBRC 102526</name>
    <dbReference type="NCBI Taxonomy" id="1307926"/>
    <lineage>
        <taxon>Bacteria</taxon>
        <taxon>Pseudomonadati</taxon>
        <taxon>Pseudomonadota</taxon>
        <taxon>Alphaproteobacteria</taxon>
        <taxon>Acetobacterales</taxon>
        <taxon>Acetobacteraceae</taxon>
        <taxon>Asaia</taxon>
    </lineage>
</organism>
<comment type="caution">
    <text evidence="1">The sequence shown here is derived from an EMBL/GenBank/DDBJ whole genome shotgun (WGS) entry which is preliminary data.</text>
</comment>
<proteinExistence type="predicted"/>
<dbReference type="RefSeq" id="WP_252849627.1">
    <property type="nucleotide sequence ID" value="NZ_BAPW01000004.1"/>
</dbReference>
<evidence type="ECO:0000313" key="1">
    <source>
        <dbReference type="EMBL" id="MCO6160560.1"/>
    </source>
</evidence>
<name>A0ABT1CI73_9PROT</name>
<gene>
    <name evidence="1" type="ORF">NF685_11020</name>
</gene>
<protein>
    <submittedName>
        <fullName evidence="1">Uncharacterized protein</fullName>
    </submittedName>
</protein>
<dbReference type="Proteomes" id="UP001523401">
    <property type="component" value="Unassembled WGS sequence"/>
</dbReference>
<evidence type="ECO:0000313" key="2">
    <source>
        <dbReference type="Proteomes" id="UP001523401"/>
    </source>
</evidence>
<sequence length="47" mass="4898">MSDCLAGRVDPAAGETDLICLPAYGPPRRSWRNVPAALHAALHGKAA</sequence>
<accession>A0ABT1CI73</accession>
<keyword evidence="2" id="KW-1185">Reference proteome</keyword>